<evidence type="ECO:0000313" key="4">
    <source>
        <dbReference type="EMBL" id="SJZ94980.1"/>
    </source>
</evidence>
<dbReference type="Pfam" id="PF14559">
    <property type="entry name" value="TPR_19"/>
    <property type="match status" value="1"/>
</dbReference>
<dbReference type="RefSeq" id="WP_085934640.1">
    <property type="nucleotide sequence ID" value="NZ_FUWJ01000002.1"/>
</dbReference>
<dbReference type="OrthoDB" id="146908at2"/>
<dbReference type="SUPFAM" id="SSF48452">
    <property type="entry name" value="TPR-like"/>
    <property type="match status" value="1"/>
</dbReference>
<evidence type="ECO:0000256" key="3">
    <source>
        <dbReference type="PROSITE-ProRule" id="PRU00339"/>
    </source>
</evidence>
<dbReference type="Pfam" id="PF13432">
    <property type="entry name" value="TPR_16"/>
    <property type="match status" value="1"/>
</dbReference>
<accession>A0A1T4PTV8</accession>
<evidence type="ECO:0000313" key="5">
    <source>
        <dbReference type="Proteomes" id="UP000190092"/>
    </source>
</evidence>
<dbReference type="InterPro" id="IPR013105">
    <property type="entry name" value="TPR_2"/>
</dbReference>
<dbReference type="PANTHER" id="PTHR44858">
    <property type="entry name" value="TETRATRICOPEPTIDE REPEAT PROTEIN 6"/>
    <property type="match status" value="1"/>
</dbReference>
<dbReference type="InterPro" id="IPR050498">
    <property type="entry name" value="Ycf3"/>
</dbReference>
<sequence>MALSDLQIQTLARDAIQCAAAGDFAAAEPMLAQVAAARPNSGQALHLLGQARLKLRRFAEAREPLERAAKFLPRDPAPHVNLAGCLTMLGEHAAALAALDRAVRIKPGEVPILHNRGRALEALGRFDEARAAYDEALAIDHRFMPSLMARANLLAAQGDRMGALADLDMALTNRPDDAALKLRRAELLLEQGDWLRGLPDYEARLELPGDRYIPDLPRWQGEPLSGRLLIYPEQTDIDGDQAIRDTLMLARGVDAVVQCSPRIADWLAVPTTSRGNPLEGFAAAAPLRSLPYLLDWNPQALPPPVALRSKPEPGDGIGWFTSLELPAQRTIERDPGRIASCKLVVADDVWPAHLAAALGIPTVMLLGAGADWLWRSQRGPSPWYPHLELLNANDAEALAARLARC</sequence>
<dbReference type="PROSITE" id="PS50005">
    <property type="entry name" value="TPR"/>
    <property type="match status" value="2"/>
</dbReference>
<dbReference type="Gene3D" id="1.25.40.10">
    <property type="entry name" value="Tetratricopeptide repeat domain"/>
    <property type="match status" value="2"/>
</dbReference>
<organism evidence="4 5">
    <name type="scientific">Enhydrobacter aerosaccus</name>
    <dbReference type="NCBI Taxonomy" id="225324"/>
    <lineage>
        <taxon>Bacteria</taxon>
        <taxon>Pseudomonadati</taxon>
        <taxon>Pseudomonadota</taxon>
        <taxon>Alphaproteobacteria</taxon>
        <taxon>Hyphomicrobiales</taxon>
        <taxon>Enhydrobacter</taxon>
    </lineage>
</organism>
<dbReference type="SMART" id="SM00028">
    <property type="entry name" value="TPR"/>
    <property type="match status" value="6"/>
</dbReference>
<dbReference type="Proteomes" id="UP000190092">
    <property type="component" value="Unassembled WGS sequence"/>
</dbReference>
<dbReference type="InterPro" id="IPR019734">
    <property type="entry name" value="TPR_rpt"/>
</dbReference>
<dbReference type="Gene3D" id="3.40.50.2000">
    <property type="entry name" value="Glycogen Phosphorylase B"/>
    <property type="match status" value="1"/>
</dbReference>
<proteinExistence type="predicted"/>
<dbReference type="STRING" id="225324.SAMN02745126_03010"/>
<evidence type="ECO:0000256" key="1">
    <source>
        <dbReference type="ARBA" id="ARBA00022737"/>
    </source>
</evidence>
<feature type="repeat" description="TPR" evidence="3">
    <location>
        <begin position="110"/>
        <end position="143"/>
    </location>
</feature>
<protein>
    <submittedName>
        <fullName evidence="4">Flp pilus assembly protein TadD, contains TPR repeats</fullName>
    </submittedName>
</protein>
<keyword evidence="1" id="KW-0677">Repeat</keyword>
<dbReference type="InterPro" id="IPR011990">
    <property type="entry name" value="TPR-like_helical_dom_sf"/>
</dbReference>
<keyword evidence="5" id="KW-1185">Reference proteome</keyword>
<keyword evidence="2 3" id="KW-0802">TPR repeat</keyword>
<dbReference type="SUPFAM" id="SSF53756">
    <property type="entry name" value="UDP-Glycosyltransferase/glycogen phosphorylase"/>
    <property type="match status" value="1"/>
</dbReference>
<dbReference type="EMBL" id="FUWJ01000002">
    <property type="protein sequence ID" value="SJZ94980.1"/>
    <property type="molecule type" value="Genomic_DNA"/>
</dbReference>
<dbReference type="Pfam" id="PF07719">
    <property type="entry name" value="TPR_2"/>
    <property type="match status" value="1"/>
</dbReference>
<gene>
    <name evidence="4" type="ORF">SAMN02745126_03010</name>
</gene>
<dbReference type="PANTHER" id="PTHR44858:SF1">
    <property type="entry name" value="UDP-N-ACETYLGLUCOSAMINE--PEPTIDE N-ACETYLGLUCOSAMINYLTRANSFERASE SPINDLY-RELATED"/>
    <property type="match status" value="1"/>
</dbReference>
<evidence type="ECO:0000256" key="2">
    <source>
        <dbReference type="ARBA" id="ARBA00022803"/>
    </source>
</evidence>
<feature type="repeat" description="TPR" evidence="3">
    <location>
        <begin position="42"/>
        <end position="75"/>
    </location>
</feature>
<reference evidence="5" key="1">
    <citation type="submission" date="2017-02" db="EMBL/GenBank/DDBJ databases">
        <authorList>
            <person name="Varghese N."/>
            <person name="Submissions S."/>
        </authorList>
    </citation>
    <scope>NUCLEOTIDE SEQUENCE [LARGE SCALE GENOMIC DNA]</scope>
    <source>
        <strain evidence="5">ATCC 27094</strain>
    </source>
</reference>
<dbReference type="AlphaFoldDB" id="A0A1T4PTV8"/>
<name>A0A1T4PTV8_9HYPH</name>